<sequence length="316" mass="36037">MVDFGRYNTSNVKKLLQNPRMSVGECRKIGIAVNKKVHQKAGGDIGVDVMDEDWDTLVILDGTRYDTFEENNVLDGKLEFRRSRGSQSSEFIQGNFSGEEVHDTVYVTANPYVTELEDGVFHSVINLLTEWDDELQTVVPETVVDAAMDAFERYPNKRLIVHFMQPHYPFIGEKGRSMNHRGFAPTDDSNLRSDRSIWNELQYDISEDTPAEVKEAYEENLRLVFPHVQRIIDEIPGKTVVSADHGNLLGDRLSPIPVRAYGHPRGLRAPELVKVPWFVVEGETRRDIKSDPPEEEDQSSLDEDMVEDRLQALGYK</sequence>
<feature type="region of interest" description="Disordered" evidence="1">
    <location>
        <begin position="284"/>
        <end position="307"/>
    </location>
</feature>
<feature type="compositionally biased region" description="Acidic residues" evidence="1">
    <location>
        <begin position="293"/>
        <end position="306"/>
    </location>
</feature>
<proteinExistence type="predicted"/>
<reference evidence="3" key="1">
    <citation type="submission" date="2016-11" db="EMBL/GenBank/DDBJ databases">
        <authorList>
            <person name="Varghese N."/>
            <person name="Submissions S."/>
        </authorList>
    </citation>
    <scope>NUCLEOTIDE SEQUENCE [LARGE SCALE GENOMIC DNA]</scope>
    <source>
        <strain evidence="3">DX253</strain>
    </source>
</reference>
<evidence type="ECO:0000313" key="2">
    <source>
        <dbReference type="EMBL" id="SHL07243.1"/>
    </source>
</evidence>
<dbReference type="Proteomes" id="UP000184203">
    <property type="component" value="Unassembled WGS sequence"/>
</dbReference>
<evidence type="ECO:0000256" key="1">
    <source>
        <dbReference type="SAM" id="MobiDB-lite"/>
    </source>
</evidence>
<dbReference type="SUPFAM" id="SSF53649">
    <property type="entry name" value="Alkaline phosphatase-like"/>
    <property type="match status" value="1"/>
</dbReference>
<name>A0A1M6XMW8_HALPU</name>
<dbReference type="EMBL" id="FRAN01000004">
    <property type="protein sequence ID" value="SHL07243.1"/>
    <property type="molecule type" value="Genomic_DNA"/>
</dbReference>
<protein>
    <recommendedName>
        <fullName evidence="4">Sulfatase</fullName>
    </recommendedName>
</protein>
<dbReference type="AlphaFoldDB" id="A0A1M6XMW8"/>
<keyword evidence="3" id="KW-1185">Reference proteome</keyword>
<evidence type="ECO:0000313" key="3">
    <source>
        <dbReference type="Proteomes" id="UP000184203"/>
    </source>
</evidence>
<accession>A0A1M6XMW8</accession>
<dbReference type="InterPro" id="IPR017850">
    <property type="entry name" value="Alkaline_phosphatase_core_sf"/>
</dbReference>
<evidence type="ECO:0008006" key="4">
    <source>
        <dbReference type="Google" id="ProtNLM"/>
    </source>
</evidence>
<dbReference type="Gene3D" id="3.40.720.10">
    <property type="entry name" value="Alkaline Phosphatase, subunit A"/>
    <property type="match status" value="1"/>
</dbReference>
<gene>
    <name evidence="2" type="ORF">SAMN05444342_2921</name>
</gene>
<organism evidence="2 3">
    <name type="scientific">Haladaptatus paucihalophilus DX253</name>
    <dbReference type="NCBI Taxonomy" id="797209"/>
    <lineage>
        <taxon>Archaea</taxon>
        <taxon>Methanobacteriati</taxon>
        <taxon>Methanobacteriota</taxon>
        <taxon>Stenosarchaea group</taxon>
        <taxon>Halobacteria</taxon>
        <taxon>Halobacteriales</taxon>
        <taxon>Haladaptataceae</taxon>
        <taxon>Haladaptatus</taxon>
    </lineage>
</organism>